<comment type="caution">
    <text evidence="2">The sequence shown here is derived from an EMBL/GenBank/DDBJ whole genome shotgun (WGS) entry which is preliminary data.</text>
</comment>
<gene>
    <name evidence="2" type="ORF">ACFO3Q_07715</name>
</gene>
<name>A0ABV9NLG0_9GAMM</name>
<dbReference type="EMBL" id="JBHSGG010000022">
    <property type="protein sequence ID" value="MFC4728051.1"/>
    <property type="molecule type" value="Genomic_DNA"/>
</dbReference>
<keyword evidence="3" id="KW-1185">Reference proteome</keyword>
<dbReference type="Proteomes" id="UP001595892">
    <property type="component" value="Unassembled WGS sequence"/>
</dbReference>
<dbReference type="InterPro" id="IPR050993">
    <property type="entry name" value="Isochorismatase_domain"/>
</dbReference>
<evidence type="ECO:0000313" key="3">
    <source>
        <dbReference type="Proteomes" id="UP001595892"/>
    </source>
</evidence>
<feature type="domain" description="Isochorismatase-like" evidence="1">
    <location>
        <begin position="11"/>
        <end position="156"/>
    </location>
</feature>
<organism evidence="2 3">
    <name type="scientific">Coralloluteibacterium thermophilum</name>
    <dbReference type="NCBI Taxonomy" id="2707049"/>
    <lineage>
        <taxon>Bacteria</taxon>
        <taxon>Pseudomonadati</taxon>
        <taxon>Pseudomonadota</taxon>
        <taxon>Gammaproteobacteria</taxon>
        <taxon>Lysobacterales</taxon>
        <taxon>Lysobacteraceae</taxon>
        <taxon>Coralloluteibacterium</taxon>
    </lineage>
</organism>
<evidence type="ECO:0000259" key="1">
    <source>
        <dbReference type="Pfam" id="PF00857"/>
    </source>
</evidence>
<dbReference type="Gene3D" id="3.40.50.850">
    <property type="entry name" value="Isochorismatase-like"/>
    <property type="match status" value="1"/>
</dbReference>
<dbReference type="SUPFAM" id="SSF52499">
    <property type="entry name" value="Isochorismatase-like hydrolases"/>
    <property type="match status" value="1"/>
</dbReference>
<dbReference type="RefSeq" id="WP_377004073.1">
    <property type="nucleotide sequence ID" value="NZ_JBHSGG010000022.1"/>
</dbReference>
<dbReference type="Pfam" id="PF00857">
    <property type="entry name" value="Isochorismatase"/>
    <property type="match status" value="1"/>
</dbReference>
<evidence type="ECO:0000313" key="2">
    <source>
        <dbReference type="EMBL" id="MFC4728051.1"/>
    </source>
</evidence>
<dbReference type="PANTHER" id="PTHR14119">
    <property type="entry name" value="HYDROLASE"/>
    <property type="match status" value="1"/>
</dbReference>
<sequence>MSNALCRTDDTVLLIVDVQERLLPAIHDGEAVVDRCLRLATAAGTLGVPVLGTEQYPQGLGPNVPALRALCADTFTKRHFAATAEPGFLDWLPACRSVVLAGCEAHVCVLQTAIGLLEHDIEVKLVADAVGSRDPRNRDLALQRLRDYGADVVGTEMVLFEWLHTSAHPAFRTVSRLIR</sequence>
<dbReference type="InterPro" id="IPR036380">
    <property type="entry name" value="Isochorismatase-like_sf"/>
</dbReference>
<dbReference type="InterPro" id="IPR000868">
    <property type="entry name" value="Isochorismatase-like_dom"/>
</dbReference>
<accession>A0ABV9NLG0</accession>
<reference evidence="3" key="1">
    <citation type="journal article" date="2019" name="Int. J. Syst. Evol. Microbiol.">
        <title>The Global Catalogue of Microorganisms (GCM) 10K type strain sequencing project: providing services to taxonomists for standard genome sequencing and annotation.</title>
        <authorList>
            <consortium name="The Broad Institute Genomics Platform"/>
            <consortium name="The Broad Institute Genome Sequencing Center for Infectious Disease"/>
            <person name="Wu L."/>
            <person name="Ma J."/>
        </authorList>
    </citation>
    <scope>NUCLEOTIDE SEQUENCE [LARGE SCALE GENOMIC DNA]</scope>
    <source>
        <strain evidence="3">CGMCC 1.13574</strain>
    </source>
</reference>
<protein>
    <submittedName>
        <fullName evidence="2">Isochorismatase family protein</fullName>
    </submittedName>
</protein>
<dbReference type="PANTHER" id="PTHR14119:SF3">
    <property type="entry name" value="ISOCHORISMATASE DOMAIN-CONTAINING PROTEIN 2"/>
    <property type="match status" value="1"/>
</dbReference>
<proteinExistence type="predicted"/>